<dbReference type="GO" id="GO:0006914">
    <property type="term" value="P:autophagy"/>
    <property type="evidence" value="ECO:0007669"/>
    <property type="project" value="TreeGrafter"/>
</dbReference>
<evidence type="ECO:0000313" key="8">
    <source>
        <dbReference type="EMBL" id="RLN67238.1"/>
    </source>
</evidence>
<comment type="subcellular location">
    <subcellularLocation>
        <location evidence="1">Cytoplasm</location>
    </subcellularLocation>
</comment>
<dbReference type="AlphaFoldDB" id="A0A3F2RZC1"/>
<evidence type="ECO:0000256" key="4">
    <source>
        <dbReference type="ARBA" id="ARBA00022927"/>
    </source>
</evidence>
<dbReference type="PANTHER" id="PTHR12894">
    <property type="entry name" value="CNH DOMAIN CONTAINING"/>
    <property type="match status" value="1"/>
</dbReference>
<dbReference type="GO" id="GO:0034058">
    <property type="term" value="P:endosomal vesicle fusion"/>
    <property type="evidence" value="ECO:0007669"/>
    <property type="project" value="TreeGrafter"/>
</dbReference>
<proteinExistence type="predicted"/>
<dbReference type="GO" id="GO:0005737">
    <property type="term" value="C:cytoplasm"/>
    <property type="evidence" value="ECO:0007669"/>
    <property type="project" value="UniProtKB-SubCell"/>
</dbReference>
<dbReference type="Pfam" id="PF10367">
    <property type="entry name" value="zf-Vps39_C"/>
    <property type="match status" value="1"/>
</dbReference>
<dbReference type="EMBL" id="MBDO02000026">
    <property type="protein sequence ID" value="RLN67238.1"/>
    <property type="molecule type" value="Genomic_DNA"/>
</dbReference>
<dbReference type="InterPro" id="IPR001180">
    <property type="entry name" value="CNH_dom"/>
</dbReference>
<comment type="caution">
    <text evidence="8">The sequence shown here is derived from an EMBL/GenBank/DDBJ whole genome shotgun (WGS) entry which is preliminary data.</text>
</comment>
<dbReference type="EMBL" id="MBAD02001415">
    <property type="protein sequence ID" value="RLN54937.1"/>
    <property type="molecule type" value="Genomic_DNA"/>
</dbReference>
<dbReference type="Proteomes" id="UP000277300">
    <property type="component" value="Unassembled WGS sequence"/>
</dbReference>
<dbReference type="OrthoDB" id="5325112at2759"/>
<evidence type="ECO:0000313" key="10">
    <source>
        <dbReference type="Proteomes" id="UP000284657"/>
    </source>
</evidence>
<gene>
    <name evidence="7" type="ORF">BBJ29_009593</name>
    <name evidence="8" type="ORF">BBP00_00001777</name>
</gene>
<reference evidence="9 10" key="1">
    <citation type="submission" date="2018-07" db="EMBL/GenBank/DDBJ databases">
        <title>Genome sequencing of oomycete isolates from Chile give support for New Zealand origin for Phytophthora kernoviae and make available the first Nothophytophthora sp. genome.</title>
        <authorList>
            <person name="Studholme D.J."/>
            <person name="Sanfuentes E."/>
            <person name="Panda P."/>
            <person name="Hill R."/>
            <person name="Sambles C."/>
            <person name="Grant M."/>
            <person name="Williams N.M."/>
            <person name="Mcdougal R.L."/>
        </authorList>
    </citation>
    <scope>NUCLEOTIDE SEQUENCE [LARGE SCALE GENOMIC DNA]</scope>
    <source>
        <strain evidence="8">Chile6</strain>
        <strain evidence="7">Chile7</strain>
    </source>
</reference>
<accession>A0A3F2RZC1</accession>
<organism evidence="8 9">
    <name type="scientific">Phytophthora kernoviae</name>
    <dbReference type="NCBI Taxonomy" id="325452"/>
    <lineage>
        <taxon>Eukaryota</taxon>
        <taxon>Sar</taxon>
        <taxon>Stramenopiles</taxon>
        <taxon>Oomycota</taxon>
        <taxon>Peronosporomycetes</taxon>
        <taxon>Peronosporales</taxon>
        <taxon>Peronosporaceae</taxon>
        <taxon>Phytophthora</taxon>
    </lineage>
</organism>
<feature type="domain" description="CNH" evidence="6">
    <location>
        <begin position="73"/>
        <end position="342"/>
    </location>
</feature>
<evidence type="ECO:0000256" key="2">
    <source>
        <dbReference type="ARBA" id="ARBA00022448"/>
    </source>
</evidence>
<dbReference type="InterPro" id="IPR032914">
    <property type="entry name" value="Vam6/VPS39/TRAP1"/>
</dbReference>
<evidence type="ECO:0000256" key="3">
    <source>
        <dbReference type="ARBA" id="ARBA00022490"/>
    </source>
</evidence>
<keyword evidence="3" id="KW-0963">Cytoplasm</keyword>
<dbReference type="Proteomes" id="UP000284657">
    <property type="component" value="Unassembled WGS sequence"/>
</dbReference>
<evidence type="ECO:0000313" key="9">
    <source>
        <dbReference type="Proteomes" id="UP000277300"/>
    </source>
</evidence>
<keyword evidence="2" id="KW-0813">Transport</keyword>
<dbReference type="PANTHER" id="PTHR12894:SF27">
    <property type="entry name" value="TRANSFORMING GROWTH FACTOR-BETA RECEPTOR-ASSOCIATED PROTEIN 1"/>
    <property type="match status" value="1"/>
</dbReference>
<sequence length="1092" mass="119555">MAISIMKRLGDEGVLRLLRSRDFTAASGHSEEEKVSLACSLRHLASSSSPVSPMSSTEQRVAFRSTAVVTGFEGKVESVTHYSSRVVVGSKDGRLVMYDTRKGTSTSSASYTFPHGQRVEQLLAVPHIRMLIVVSNGEISAHGATDLKPLDFDFSKVNIHQVRIVCVNQRGPPHFRLGVALLKRKAIAIYQYHSSDKTYGFLREFSTQDVPETMAWYRNKVVVGYRKDYFLLNDKTGDAMQINSPGIQDPTVFPVVKLLPKEEILVAVMDRVGIFVGFTGDAVPKNSITWSQSPQHVEFSSPYLLALVPRVGVEIHRASDGVLVQTLPLTRAVCMFGNGMKWDMEPRQSSDSEDVVIVGVRDSSGNSSVLKIEQMPLDQQVGELLDRGQIDEAQNLVRKSIASLSSDKQRSKIKRFQRQATVALLRRLEFDQAAEYMYRAAIEPCEFISFFPELQCSSFAYEPSVFKAEVLPRGNSSAPDISSVIKEILSSPRAPLSSDVSQSDAADLVISAQKGLLKFLGQYKKHMRDKARARTMSSARGRSVSSAVGSSPKDARRIEAIDTALFRLYVHFKRYKEALVLIQEPNPDVEGPPGSAGGCALDLESCRSLLMKHKLYFEVGQLLVVHRNYDEALEVFALLHHGEYKQRGGSSGMPKSPIEAAIDVLLTVPESESEFIFKQSIWIIKATSPKQALRIFTDRRPPLPSNDVVAHLRQHSDDPAIVQRYLETLVKATGEAGAALTGGTAGATGGAEVGLGGGVEIEGSSRGFAGLTADPLGVNDSYSHFLAGDNDDDDEPTTRGPDGGAASIVVDPHHTRLAIEYLDETLRLVARGDVPSKSQPGKESGALGDARKRLLKFLKAGTSRYDVAPLVEKIKGKPLYNEFVILCGRGALHEEAVNSLVYELNDLRGAESYSVKYGARAPSVGSSATTNKKVGAGAIVMERNDALMELLKICFSPRDESKKAAFNDFGFQLLARHGKRLNSTAALALVPPTTPLTKLGEFFAQALPHSAHNVREMSITKSLSNVYNLQVQCDRVERLTQSVQVDPNTLCPVCHKRIGDIVFAVYPNNKVVHYNCTNSNLTLCPVTGERFS</sequence>
<keyword evidence="4" id="KW-0653">Protein transport</keyword>
<protein>
    <recommendedName>
        <fullName evidence="6">CNH domain-containing protein</fullName>
    </recommendedName>
</protein>
<evidence type="ECO:0000259" key="6">
    <source>
        <dbReference type="PROSITE" id="PS50219"/>
    </source>
</evidence>
<dbReference type="GO" id="GO:0016020">
    <property type="term" value="C:membrane"/>
    <property type="evidence" value="ECO:0007669"/>
    <property type="project" value="TreeGrafter"/>
</dbReference>
<evidence type="ECO:0000256" key="5">
    <source>
        <dbReference type="SAM" id="MobiDB-lite"/>
    </source>
</evidence>
<evidence type="ECO:0000256" key="1">
    <source>
        <dbReference type="ARBA" id="ARBA00004496"/>
    </source>
</evidence>
<evidence type="ECO:0000313" key="7">
    <source>
        <dbReference type="EMBL" id="RLN54937.1"/>
    </source>
</evidence>
<name>A0A3F2RZC1_9STRA</name>
<dbReference type="Pfam" id="PF00780">
    <property type="entry name" value="CNH"/>
    <property type="match status" value="1"/>
</dbReference>
<feature type="region of interest" description="Disordered" evidence="5">
    <location>
        <begin position="783"/>
        <end position="807"/>
    </location>
</feature>
<dbReference type="PROSITE" id="PS50219">
    <property type="entry name" value="CNH"/>
    <property type="match status" value="1"/>
</dbReference>
<dbReference type="InterPro" id="IPR019453">
    <property type="entry name" value="VPS39/TGFA1_Znf"/>
</dbReference>
<dbReference type="GO" id="GO:0015031">
    <property type="term" value="P:protein transport"/>
    <property type="evidence" value="ECO:0007669"/>
    <property type="project" value="UniProtKB-KW"/>
</dbReference>